<dbReference type="KEGG" id="crq:GCK72_002609"/>
<comment type="caution">
    <text evidence="1">The sequence shown here is derived from an EMBL/GenBank/DDBJ whole genome shotgun (WGS) entry which is preliminary data.</text>
</comment>
<dbReference type="Proteomes" id="UP000483820">
    <property type="component" value="Chromosome I"/>
</dbReference>
<reference evidence="1 2" key="1">
    <citation type="submission" date="2019-12" db="EMBL/GenBank/DDBJ databases">
        <title>Chromosome-level assembly of the Caenorhabditis remanei genome.</title>
        <authorList>
            <person name="Teterina A.A."/>
            <person name="Willis J.H."/>
            <person name="Phillips P.C."/>
        </authorList>
    </citation>
    <scope>NUCLEOTIDE SEQUENCE [LARGE SCALE GENOMIC DNA]</scope>
    <source>
        <strain evidence="1 2">PX506</strain>
        <tissue evidence="1">Whole organism</tissue>
    </source>
</reference>
<gene>
    <name evidence="1" type="ORF">GCK72_002609</name>
</gene>
<name>A0A6A5HVG8_CAERE</name>
<evidence type="ECO:0000313" key="2">
    <source>
        <dbReference type="Proteomes" id="UP000483820"/>
    </source>
</evidence>
<dbReference type="AlphaFoldDB" id="A0A6A5HVG8"/>
<accession>A0A6A5HVG8</accession>
<proteinExistence type="predicted"/>
<dbReference type="GeneID" id="78773376"/>
<protein>
    <submittedName>
        <fullName evidence="1">Uncharacterized protein</fullName>
    </submittedName>
</protein>
<organism evidence="1 2">
    <name type="scientific">Caenorhabditis remanei</name>
    <name type="common">Caenorhabditis vulgaris</name>
    <dbReference type="NCBI Taxonomy" id="31234"/>
    <lineage>
        <taxon>Eukaryota</taxon>
        <taxon>Metazoa</taxon>
        <taxon>Ecdysozoa</taxon>
        <taxon>Nematoda</taxon>
        <taxon>Chromadorea</taxon>
        <taxon>Rhabditida</taxon>
        <taxon>Rhabditina</taxon>
        <taxon>Rhabditomorpha</taxon>
        <taxon>Rhabditoidea</taxon>
        <taxon>Rhabditidae</taxon>
        <taxon>Peloderinae</taxon>
        <taxon>Caenorhabditis</taxon>
    </lineage>
</organism>
<dbReference type="EMBL" id="WUAV01000001">
    <property type="protein sequence ID" value="KAF1770786.1"/>
    <property type="molecule type" value="Genomic_DNA"/>
</dbReference>
<sequence>MTAVWRWRILEDSKTWKNKFYLIYLSGAFTKISDDFGGGLPKNDPVNNGTPWTIMMYVNGESIRAAYADPYPLVDNNEGRLNETGEKVSEFKYLVTLDGRIDAKTCWFATSLLRIISSLLTVVVGSSSTRNRTKQ</sequence>
<dbReference type="RefSeq" id="XP_053592159.1">
    <property type="nucleotide sequence ID" value="XM_053723514.1"/>
</dbReference>
<dbReference type="CTD" id="78773376"/>
<evidence type="ECO:0000313" key="1">
    <source>
        <dbReference type="EMBL" id="KAF1770786.1"/>
    </source>
</evidence>